<keyword evidence="2" id="KW-1185">Reference proteome</keyword>
<protein>
    <submittedName>
        <fullName evidence="1">Uncharacterized protein</fullName>
    </submittedName>
</protein>
<dbReference type="PROSITE" id="PS51257">
    <property type="entry name" value="PROKAR_LIPOPROTEIN"/>
    <property type="match status" value="1"/>
</dbReference>
<reference evidence="1 2" key="1">
    <citation type="journal article" date="2020" name="Microorganisms">
        <title>Osmotic Adaptation and Compatible Solute Biosynthesis of Phototrophic Bacteria as Revealed from Genome Analyses.</title>
        <authorList>
            <person name="Imhoff J.F."/>
            <person name="Rahn T."/>
            <person name="Kunzel S."/>
            <person name="Keller A."/>
            <person name="Neulinger S.C."/>
        </authorList>
    </citation>
    <scope>NUCLEOTIDE SEQUENCE [LARGE SCALE GENOMIC DNA]</scope>
    <source>
        <strain evidence="1 2">DSM 21303</strain>
    </source>
</reference>
<dbReference type="Proteomes" id="UP001138802">
    <property type="component" value="Unassembled WGS sequence"/>
</dbReference>
<accession>A0A9X0WJ39</accession>
<sequence length="60" mass="6244">MGQRRLESIRDDGVQSAQLGHGVSAVQACGGAVNVCDDLADMPGFDSVFTSRADPLLTHA</sequence>
<evidence type="ECO:0000313" key="1">
    <source>
        <dbReference type="EMBL" id="MBK1645219.1"/>
    </source>
</evidence>
<dbReference type="EMBL" id="NRSD01000010">
    <property type="protein sequence ID" value="MBK1645219.1"/>
    <property type="molecule type" value="Genomic_DNA"/>
</dbReference>
<evidence type="ECO:0000313" key="2">
    <source>
        <dbReference type="Proteomes" id="UP001138802"/>
    </source>
</evidence>
<comment type="caution">
    <text evidence="1">The sequence shown here is derived from an EMBL/GenBank/DDBJ whole genome shotgun (WGS) entry which is preliminary data.</text>
</comment>
<organism evidence="1 2">
    <name type="scientific">Thiocapsa imhoffii</name>
    <dbReference type="NCBI Taxonomy" id="382777"/>
    <lineage>
        <taxon>Bacteria</taxon>
        <taxon>Pseudomonadati</taxon>
        <taxon>Pseudomonadota</taxon>
        <taxon>Gammaproteobacteria</taxon>
        <taxon>Chromatiales</taxon>
        <taxon>Chromatiaceae</taxon>
        <taxon>Thiocapsa</taxon>
    </lineage>
</organism>
<name>A0A9X0WJ39_9GAMM</name>
<dbReference type="AlphaFoldDB" id="A0A9X0WJ39"/>
<proteinExistence type="predicted"/>
<gene>
    <name evidence="1" type="ORF">CKO25_11315</name>
</gene>